<evidence type="ECO:0000313" key="2">
    <source>
        <dbReference type="Proteomes" id="UP000594638"/>
    </source>
</evidence>
<dbReference type="Proteomes" id="UP000594638">
    <property type="component" value="Unassembled WGS sequence"/>
</dbReference>
<evidence type="ECO:0000313" key="1">
    <source>
        <dbReference type="EMBL" id="CAA3028961.1"/>
    </source>
</evidence>
<accession>A0A8S0VFL8</accession>
<comment type="caution">
    <text evidence="1">The sequence shown here is derived from an EMBL/GenBank/DDBJ whole genome shotgun (WGS) entry which is preliminary data.</text>
</comment>
<name>A0A8S0VFL8_OLEEU</name>
<dbReference type="OrthoDB" id="1692933at2759"/>
<organism evidence="1 2">
    <name type="scientific">Olea europaea subsp. europaea</name>
    <dbReference type="NCBI Taxonomy" id="158383"/>
    <lineage>
        <taxon>Eukaryota</taxon>
        <taxon>Viridiplantae</taxon>
        <taxon>Streptophyta</taxon>
        <taxon>Embryophyta</taxon>
        <taxon>Tracheophyta</taxon>
        <taxon>Spermatophyta</taxon>
        <taxon>Magnoliopsida</taxon>
        <taxon>eudicotyledons</taxon>
        <taxon>Gunneridae</taxon>
        <taxon>Pentapetalae</taxon>
        <taxon>asterids</taxon>
        <taxon>lamiids</taxon>
        <taxon>Lamiales</taxon>
        <taxon>Oleaceae</taxon>
        <taxon>Oleeae</taxon>
        <taxon>Olea</taxon>
    </lineage>
</organism>
<dbReference type="AlphaFoldDB" id="A0A8S0VFL8"/>
<dbReference type="Gramene" id="OE9A005204T1">
    <property type="protein sequence ID" value="OE9A005204C1"/>
    <property type="gene ID" value="OE9A005204"/>
</dbReference>
<dbReference type="EMBL" id="CACTIH010009277">
    <property type="protein sequence ID" value="CAA3028961.1"/>
    <property type="molecule type" value="Genomic_DNA"/>
</dbReference>
<gene>
    <name evidence="1" type="ORF">OLEA9_A005204</name>
</gene>
<keyword evidence="2" id="KW-1185">Reference proteome</keyword>
<proteinExistence type="predicted"/>
<sequence>MKIEMIAICTCAYEFLRSIGAVTDEPDGGLELPVTVEVMQDRVDFLHKLGLTIEDINNYPRPWLQCEEKHDSSARLPRQIGS</sequence>
<protein>
    <submittedName>
        <fullName evidence="1">Transcription termination factor MTERF4, chloroplastic</fullName>
    </submittedName>
</protein>
<reference evidence="1 2" key="1">
    <citation type="submission" date="2019-12" db="EMBL/GenBank/DDBJ databases">
        <authorList>
            <person name="Alioto T."/>
            <person name="Alioto T."/>
            <person name="Gomez Garrido J."/>
        </authorList>
    </citation>
    <scope>NUCLEOTIDE SEQUENCE [LARGE SCALE GENOMIC DNA]</scope>
</reference>